<keyword evidence="1" id="KW-0732">Signal</keyword>
<name>A0ABV2ZU28_9ACTN</name>
<sequence length="157" mass="16716">MRKFAVTAAVIGLTALGLTVPATTAQAAGTGVQVTGCNNKWPGRNGQVYAWDGYDCQGTLLGHTAGSDPDWNAAGGGFENAWDKASSVMNAGYTGGKDVVQFWGLQNYEVAYTCLSPNEYFADDLSDNSFNTGHPIVDNNIRSHRWVTAGECATWLT</sequence>
<comment type="caution">
    <text evidence="2">The sequence shown here is derived from an EMBL/GenBank/DDBJ whole genome shotgun (WGS) entry which is preliminary data.</text>
</comment>
<evidence type="ECO:0008006" key="4">
    <source>
        <dbReference type="Google" id="ProtNLM"/>
    </source>
</evidence>
<dbReference type="EMBL" id="JBEZVE010000021">
    <property type="protein sequence ID" value="MEU3785550.1"/>
    <property type="molecule type" value="Genomic_DNA"/>
</dbReference>
<evidence type="ECO:0000313" key="2">
    <source>
        <dbReference type="EMBL" id="MEU3785550.1"/>
    </source>
</evidence>
<evidence type="ECO:0000256" key="1">
    <source>
        <dbReference type="SAM" id="SignalP"/>
    </source>
</evidence>
<dbReference type="RefSeq" id="WP_334577724.1">
    <property type="nucleotide sequence ID" value="NZ_JBEZVE010000021.1"/>
</dbReference>
<feature type="signal peptide" evidence="1">
    <location>
        <begin position="1"/>
        <end position="27"/>
    </location>
</feature>
<reference evidence="2 3" key="1">
    <citation type="submission" date="2024-06" db="EMBL/GenBank/DDBJ databases">
        <title>The Natural Products Discovery Center: Release of the First 8490 Sequenced Strains for Exploring Actinobacteria Biosynthetic Diversity.</title>
        <authorList>
            <person name="Kalkreuter E."/>
            <person name="Kautsar S.A."/>
            <person name="Yang D."/>
            <person name="Bader C.D."/>
            <person name="Teijaro C.N."/>
            <person name="Fluegel L."/>
            <person name="Davis C.M."/>
            <person name="Simpson J.R."/>
            <person name="Lauterbach L."/>
            <person name="Steele A.D."/>
            <person name="Gui C."/>
            <person name="Meng S."/>
            <person name="Li G."/>
            <person name="Viehrig K."/>
            <person name="Ye F."/>
            <person name="Su P."/>
            <person name="Kiefer A.F."/>
            <person name="Nichols A."/>
            <person name="Cepeda A.J."/>
            <person name="Yan W."/>
            <person name="Fan B."/>
            <person name="Jiang Y."/>
            <person name="Adhikari A."/>
            <person name="Zheng C.-J."/>
            <person name="Schuster L."/>
            <person name="Cowan T.M."/>
            <person name="Smanski M.J."/>
            <person name="Chevrette M.G."/>
            <person name="De Carvalho L.P.S."/>
            <person name="Shen B."/>
        </authorList>
    </citation>
    <scope>NUCLEOTIDE SEQUENCE [LARGE SCALE GENOMIC DNA]</scope>
    <source>
        <strain evidence="2 3">NPDC033843</strain>
    </source>
</reference>
<organism evidence="2 3">
    <name type="scientific">Streptomyces sp. 900129855</name>
    <dbReference type="NCBI Taxonomy" id="3155129"/>
    <lineage>
        <taxon>Bacteria</taxon>
        <taxon>Bacillati</taxon>
        <taxon>Actinomycetota</taxon>
        <taxon>Actinomycetes</taxon>
        <taxon>Kitasatosporales</taxon>
        <taxon>Streptomycetaceae</taxon>
        <taxon>Streptomyces</taxon>
    </lineage>
</organism>
<proteinExistence type="predicted"/>
<feature type="chain" id="PRO_5047340404" description="Peptidase inhibitor family I36" evidence="1">
    <location>
        <begin position="28"/>
        <end position="157"/>
    </location>
</feature>
<evidence type="ECO:0000313" key="3">
    <source>
        <dbReference type="Proteomes" id="UP001550739"/>
    </source>
</evidence>
<dbReference type="Proteomes" id="UP001550739">
    <property type="component" value="Unassembled WGS sequence"/>
</dbReference>
<protein>
    <recommendedName>
        <fullName evidence="4">Peptidase inhibitor family I36</fullName>
    </recommendedName>
</protein>
<gene>
    <name evidence="2" type="ORF">AB0E89_34295</name>
</gene>
<keyword evidence="3" id="KW-1185">Reference proteome</keyword>
<accession>A0ABV2ZU28</accession>